<dbReference type="InterPro" id="IPR036574">
    <property type="entry name" value="Scorpion_toxin-like_sf"/>
</dbReference>
<evidence type="ECO:0000313" key="4">
    <source>
        <dbReference type="Proteomes" id="UP000324897"/>
    </source>
</evidence>
<keyword evidence="1" id="KW-1015">Disulfide bond</keyword>
<name>A0A5J9WYN2_9POAL</name>
<feature type="non-terminal residue" evidence="3">
    <location>
        <position position="1"/>
    </location>
</feature>
<evidence type="ECO:0000256" key="1">
    <source>
        <dbReference type="ARBA" id="ARBA00023157"/>
    </source>
</evidence>
<proteinExistence type="predicted"/>
<sequence length="131" mass="14123">IGGTGLSLIQYAQSSPTAPKKPMEPSRRNLSVVVVVVVVLLLMCANMARVDAEQWCDYPSGTYKGVCFWTFSCRKACVNEESPQRPGKHYADGVCRGSPWGKCICKEPCAKASAATMPDEGRLGDGARAHD</sequence>
<dbReference type="InterPro" id="IPR008176">
    <property type="entry name" value="Defensin_plant"/>
</dbReference>
<accession>A0A5J9WYN2</accession>
<dbReference type="SUPFAM" id="SSF57095">
    <property type="entry name" value="Scorpion toxin-like"/>
    <property type="match status" value="1"/>
</dbReference>
<dbReference type="GO" id="GO:0006952">
    <property type="term" value="P:defense response"/>
    <property type="evidence" value="ECO:0007669"/>
    <property type="project" value="InterPro"/>
</dbReference>
<evidence type="ECO:0000313" key="3">
    <source>
        <dbReference type="EMBL" id="TVU51734.1"/>
    </source>
</evidence>
<gene>
    <name evidence="3" type="ORF">EJB05_03176</name>
</gene>
<dbReference type="Pfam" id="PF00304">
    <property type="entry name" value="Gamma-thionin"/>
    <property type="match status" value="1"/>
</dbReference>
<dbReference type="AlphaFoldDB" id="A0A5J9WYN2"/>
<dbReference type="Proteomes" id="UP000324897">
    <property type="component" value="Chromosome 6"/>
</dbReference>
<protein>
    <recommendedName>
        <fullName evidence="2">Knottins-like domain-containing protein</fullName>
    </recommendedName>
</protein>
<feature type="domain" description="Knottins-like" evidence="2">
    <location>
        <begin position="55"/>
        <end position="109"/>
    </location>
</feature>
<comment type="caution">
    <text evidence="3">The sequence shown here is derived from an EMBL/GenBank/DDBJ whole genome shotgun (WGS) entry which is preliminary data.</text>
</comment>
<dbReference type="Gene3D" id="3.30.30.10">
    <property type="entry name" value="Knottin, scorpion toxin-like"/>
    <property type="match status" value="1"/>
</dbReference>
<evidence type="ECO:0000259" key="2">
    <source>
        <dbReference type="Pfam" id="PF00304"/>
    </source>
</evidence>
<dbReference type="Gramene" id="TVU51734">
    <property type="protein sequence ID" value="TVU51734"/>
    <property type="gene ID" value="EJB05_03176"/>
</dbReference>
<dbReference type="EMBL" id="RWGY01000002">
    <property type="protein sequence ID" value="TVU51734.1"/>
    <property type="molecule type" value="Genomic_DNA"/>
</dbReference>
<dbReference type="InterPro" id="IPR003614">
    <property type="entry name" value="Knottins"/>
</dbReference>
<dbReference type="OrthoDB" id="1079763at2759"/>
<reference evidence="3 4" key="1">
    <citation type="journal article" date="2019" name="Sci. Rep.">
        <title>A high-quality genome of Eragrostis curvula grass provides insights into Poaceae evolution and supports new strategies to enhance forage quality.</title>
        <authorList>
            <person name="Carballo J."/>
            <person name="Santos B.A.C.M."/>
            <person name="Zappacosta D."/>
            <person name="Garbus I."/>
            <person name="Selva J.P."/>
            <person name="Gallo C.A."/>
            <person name="Diaz A."/>
            <person name="Albertini E."/>
            <person name="Caccamo M."/>
            <person name="Echenique V."/>
        </authorList>
    </citation>
    <scope>NUCLEOTIDE SEQUENCE [LARGE SCALE GENOMIC DNA]</scope>
    <source>
        <strain evidence="4">cv. Victoria</strain>
        <tissue evidence="3">Leaf</tissue>
    </source>
</reference>
<keyword evidence="4" id="KW-1185">Reference proteome</keyword>
<organism evidence="3 4">
    <name type="scientific">Eragrostis curvula</name>
    <name type="common">weeping love grass</name>
    <dbReference type="NCBI Taxonomy" id="38414"/>
    <lineage>
        <taxon>Eukaryota</taxon>
        <taxon>Viridiplantae</taxon>
        <taxon>Streptophyta</taxon>
        <taxon>Embryophyta</taxon>
        <taxon>Tracheophyta</taxon>
        <taxon>Spermatophyta</taxon>
        <taxon>Magnoliopsida</taxon>
        <taxon>Liliopsida</taxon>
        <taxon>Poales</taxon>
        <taxon>Poaceae</taxon>
        <taxon>PACMAD clade</taxon>
        <taxon>Chloridoideae</taxon>
        <taxon>Eragrostideae</taxon>
        <taxon>Eragrostidinae</taxon>
        <taxon>Eragrostis</taxon>
    </lineage>
</organism>
<dbReference type="PROSITE" id="PS00940">
    <property type="entry name" value="GAMMA_THIONIN"/>
    <property type="match status" value="1"/>
</dbReference>